<dbReference type="Pfam" id="PF00672">
    <property type="entry name" value="HAMP"/>
    <property type="match status" value="1"/>
</dbReference>
<dbReference type="InterPro" id="IPR004089">
    <property type="entry name" value="MCPsignal_dom"/>
</dbReference>
<dbReference type="Gene3D" id="3.30.450.20">
    <property type="entry name" value="PAS domain"/>
    <property type="match status" value="1"/>
</dbReference>
<dbReference type="GO" id="GO:0005886">
    <property type="term" value="C:plasma membrane"/>
    <property type="evidence" value="ECO:0007669"/>
    <property type="project" value="UniProtKB-SubCell"/>
</dbReference>
<evidence type="ECO:0000256" key="11">
    <source>
        <dbReference type="SAM" id="Phobius"/>
    </source>
</evidence>
<evidence type="ECO:0000259" key="12">
    <source>
        <dbReference type="PROSITE" id="PS50111"/>
    </source>
</evidence>
<dbReference type="InterPro" id="IPR004090">
    <property type="entry name" value="Chemotax_Me-accpt_rcpt"/>
</dbReference>
<keyword evidence="3" id="KW-0145">Chemotaxis</keyword>
<keyword evidence="4 11" id="KW-0812">Transmembrane</keyword>
<keyword evidence="15" id="KW-1185">Reference proteome</keyword>
<dbReference type="CDD" id="cd06225">
    <property type="entry name" value="HAMP"/>
    <property type="match status" value="1"/>
</dbReference>
<dbReference type="RefSeq" id="WP_013505265.1">
    <property type="nucleotide sequence ID" value="NC_014836.1"/>
</dbReference>
<dbReference type="PROSITE" id="PS50885">
    <property type="entry name" value="HAMP"/>
    <property type="match status" value="1"/>
</dbReference>
<evidence type="ECO:0000256" key="2">
    <source>
        <dbReference type="ARBA" id="ARBA00022475"/>
    </source>
</evidence>
<dbReference type="CDD" id="cd11386">
    <property type="entry name" value="MCP_signal"/>
    <property type="match status" value="1"/>
</dbReference>
<dbReference type="AlphaFoldDB" id="E6W1C1"/>
<dbReference type="PROSITE" id="PS50111">
    <property type="entry name" value="CHEMOTAXIS_TRANSDUC_2"/>
    <property type="match status" value="1"/>
</dbReference>
<dbReference type="PRINTS" id="PR00260">
    <property type="entry name" value="CHEMTRNSDUCR"/>
</dbReference>
<evidence type="ECO:0000256" key="3">
    <source>
        <dbReference type="ARBA" id="ARBA00022500"/>
    </source>
</evidence>
<dbReference type="SMART" id="SM00283">
    <property type="entry name" value="MA"/>
    <property type="match status" value="1"/>
</dbReference>
<dbReference type="GO" id="GO:0004888">
    <property type="term" value="F:transmembrane signaling receptor activity"/>
    <property type="evidence" value="ECO:0007669"/>
    <property type="project" value="InterPro"/>
</dbReference>
<evidence type="ECO:0000256" key="10">
    <source>
        <dbReference type="SAM" id="Coils"/>
    </source>
</evidence>
<dbReference type="CDD" id="cd12912">
    <property type="entry name" value="PDC2_MCP_like"/>
    <property type="match status" value="1"/>
</dbReference>
<dbReference type="CDD" id="cd12914">
    <property type="entry name" value="PDC1_DGC_like"/>
    <property type="match status" value="1"/>
</dbReference>
<evidence type="ECO:0000259" key="13">
    <source>
        <dbReference type="PROSITE" id="PS50885"/>
    </source>
</evidence>
<dbReference type="STRING" id="653733.Selin_0629"/>
<keyword evidence="6 11" id="KW-0472">Membrane</keyword>
<dbReference type="OrthoDB" id="9781845at2"/>
<comment type="subcellular location">
    <subcellularLocation>
        <location evidence="1">Cell membrane</location>
        <topology evidence="1">Multi-pass membrane protein</topology>
    </subcellularLocation>
</comment>
<feature type="transmembrane region" description="Helical" evidence="11">
    <location>
        <begin position="284"/>
        <end position="309"/>
    </location>
</feature>
<gene>
    <name evidence="14" type="ordered locus">Selin_0629</name>
</gene>
<dbReference type="InParanoid" id="E6W1C1"/>
<evidence type="ECO:0000256" key="6">
    <source>
        <dbReference type="ARBA" id="ARBA00023136"/>
    </source>
</evidence>
<dbReference type="Proteomes" id="UP000002572">
    <property type="component" value="Chromosome"/>
</dbReference>
<evidence type="ECO:0000256" key="5">
    <source>
        <dbReference type="ARBA" id="ARBA00022989"/>
    </source>
</evidence>
<feature type="domain" description="Methyl-accepting transducer" evidence="12">
    <location>
        <begin position="369"/>
        <end position="626"/>
    </location>
</feature>
<comment type="similarity">
    <text evidence="8">Belongs to the methyl-accepting chemotaxis (MCP) protein family.</text>
</comment>
<dbReference type="EMBL" id="CP002432">
    <property type="protein sequence ID" value="ADU65377.1"/>
    <property type="molecule type" value="Genomic_DNA"/>
</dbReference>
<feature type="domain" description="HAMP" evidence="13">
    <location>
        <begin position="310"/>
        <end position="364"/>
    </location>
</feature>
<sequence length="656" mass="71650">MFRSMKLTAKMMIQFGVAIAALCILMAVVVVYQVTSRVVPLEQELTHEVVSSKAQEIGKWLDGHHNLIGSLARMPVFREGNTDEIASFLQYYGRSLSSEYEVLLYTDKDGMGYYHNGTVTDLSDRFYYTRIIRDRIEDRLLTNPFLARSTGNVIVAVAHAVTNYEGDVTGLIFASINTQTLSRIADNITIAPHNQGWLVDGTGQVFAHPNAEYRLALKVNSAGEKGFRNLEQAAAGMLRQNPGRGTYQEPDGIERTLIYSPVPSSPGWSFAVSIPSSHFMETSYAILNTIIAVVVIMLLFIAIVIYVIAHSISRPLVRAAEALQDIAQGDGDLTARLEVRGRDEIGQVAHWFNIFVAKLHDTIANVRASSEGVASASEELSSASTQMSHSMVNQSESVSQIASAIREMNETARSVTQAINEVQQYSQNSHEAAQQGGAVVSESRREMESIAGEVEQATEMAQSLEEKSRRVEEIIQAINDIADQTNLLALNAAIEAARAGDAGRGFAVVADEVRKLAERSTDSTREIIQIVGSIQEGVQGVTKAMEGVNRRVQHGSELSSRTSDAFSKILQGIEGLQEYISQNVTAMEEMSRTSEHISDDIQSVSVASEQTARASDEVSRASSDLARLASDVQQTISAFRVSDDNASQSRALTPYT</sequence>
<dbReference type="Gene3D" id="1.10.287.950">
    <property type="entry name" value="Methyl-accepting chemotaxis protein"/>
    <property type="match status" value="1"/>
</dbReference>
<feature type="coiled-coil region" evidence="10">
    <location>
        <begin position="440"/>
        <end position="484"/>
    </location>
</feature>
<keyword evidence="5 11" id="KW-1133">Transmembrane helix</keyword>
<dbReference type="HOGENOM" id="CLU_000445_107_19_0"/>
<keyword evidence="10" id="KW-0175">Coiled coil</keyword>
<protein>
    <submittedName>
        <fullName evidence="14">Chemotaxis sensory transducer</fullName>
    </submittedName>
</protein>
<evidence type="ECO:0000313" key="15">
    <source>
        <dbReference type="Proteomes" id="UP000002572"/>
    </source>
</evidence>
<evidence type="ECO:0000256" key="1">
    <source>
        <dbReference type="ARBA" id="ARBA00004651"/>
    </source>
</evidence>
<organism evidence="14 15">
    <name type="scientific">Desulfurispirillum indicum (strain ATCC BAA-1389 / DSM 22839 / S5)</name>
    <dbReference type="NCBI Taxonomy" id="653733"/>
    <lineage>
        <taxon>Bacteria</taxon>
        <taxon>Pseudomonadati</taxon>
        <taxon>Chrysiogenota</taxon>
        <taxon>Chrysiogenia</taxon>
        <taxon>Chrysiogenales</taxon>
        <taxon>Chrysiogenaceae</taxon>
        <taxon>Desulfurispirillum</taxon>
    </lineage>
</organism>
<reference evidence="14 15" key="1">
    <citation type="submission" date="2010-12" db="EMBL/GenBank/DDBJ databases">
        <title>Complete sequence of Desulfurispirillum indicum S5.</title>
        <authorList>
            <consortium name="US DOE Joint Genome Institute"/>
            <person name="Lucas S."/>
            <person name="Copeland A."/>
            <person name="Lapidus A."/>
            <person name="Cheng J.-F."/>
            <person name="Goodwin L."/>
            <person name="Pitluck S."/>
            <person name="Chertkov O."/>
            <person name="Held B."/>
            <person name="Detter J.C."/>
            <person name="Han C."/>
            <person name="Tapia R."/>
            <person name="Land M."/>
            <person name="Hauser L."/>
            <person name="Kyrpides N."/>
            <person name="Ivanova N."/>
            <person name="Mikhailova N."/>
            <person name="Haggblom M."/>
            <person name="Rauschenbach I."/>
            <person name="Bini E."/>
            <person name="Woyke T."/>
        </authorList>
    </citation>
    <scope>NUCLEOTIDE SEQUENCE [LARGE SCALE GENOMIC DNA]</scope>
    <source>
        <strain evidence="15">ATCC BAA-1389 / DSM 22839 / S5</strain>
    </source>
</reference>
<dbReference type="PANTHER" id="PTHR32089">
    <property type="entry name" value="METHYL-ACCEPTING CHEMOTAXIS PROTEIN MCPB"/>
    <property type="match status" value="1"/>
</dbReference>
<evidence type="ECO:0000256" key="4">
    <source>
        <dbReference type="ARBA" id="ARBA00022692"/>
    </source>
</evidence>
<dbReference type="GO" id="GO:0007165">
    <property type="term" value="P:signal transduction"/>
    <property type="evidence" value="ECO:0007669"/>
    <property type="project" value="UniProtKB-KW"/>
</dbReference>
<evidence type="ECO:0000313" key="14">
    <source>
        <dbReference type="EMBL" id="ADU65377.1"/>
    </source>
</evidence>
<proteinExistence type="inferred from homology"/>
<keyword evidence="7 9" id="KW-0807">Transducer</keyword>
<evidence type="ECO:0000256" key="7">
    <source>
        <dbReference type="ARBA" id="ARBA00023224"/>
    </source>
</evidence>
<dbReference type="SMART" id="SM00304">
    <property type="entry name" value="HAMP"/>
    <property type="match status" value="2"/>
</dbReference>
<dbReference type="GO" id="GO:0006935">
    <property type="term" value="P:chemotaxis"/>
    <property type="evidence" value="ECO:0007669"/>
    <property type="project" value="UniProtKB-KW"/>
</dbReference>
<dbReference type="eggNOG" id="COG0840">
    <property type="taxonomic scope" value="Bacteria"/>
</dbReference>
<dbReference type="InterPro" id="IPR003660">
    <property type="entry name" value="HAMP_dom"/>
</dbReference>
<evidence type="ECO:0000256" key="9">
    <source>
        <dbReference type="PROSITE-ProRule" id="PRU00284"/>
    </source>
</evidence>
<dbReference type="Pfam" id="PF02743">
    <property type="entry name" value="dCache_1"/>
    <property type="match status" value="1"/>
</dbReference>
<dbReference type="SUPFAM" id="SSF58104">
    <property type="entry name" value="Methyl-accepting chemotaxis protein (MCP) signaling domain"/>
    <property type="match status" value="1"/>
</dbReference>
<dbReference type="KEGG" id="din:Selin_0629"/>
<evidence type="ECO:0000256" key="8">
    <source>
        <dbReference type="ARBA" id="ARBA00029447"/>
    </source>
</evidence>
<accession>E6W1C1</accession>
<dbReference type="PANTHER" id="PTHR32089:SF112">
    <property type="entry name" value="LYSOZYME-LIKE PROTEIN-RELATED"/>
    <property type="match status" value="1"/>
</dbReference>
<name>E6W1C1_DESIS</name>
<keyword evidence="2" id="KW-1003">Cell membrane</keyword>
<dbReference type="InterPro" id="IPR033479">
    <property type="entry name" value="dCache_1"/>
</dbReference>
<dbReference type="Pfam" id="PF00015">
    <property type="entry name" value="MCPsignal"/>
    <property type="match status" value="1"/>
</dbReference>
<dbReference type="FunFam" id="1.10.287.950:FF:000001">
    <property type="entry name" value="Methyl-accepting chemotaxis sensory transducer"/>
    <property type="match status" value="1"/>
</dbReference>